<organism evidence="1 2">
    <name type="scientific">Cetraspora pellucida</name>
    <dbReference type="NCBI Taxonomy" id="1433469"/>
    <lineage>
        <taxon>Eukaryota</taxon>
        <taxon>Fungi</taxon>
        <taxon>Fungi incertae sedis</taxon>
        <taxon>Mucoromycota</taxon>
        <taxon>Glomeromycotina</taxon>
        <taxon>Glomeromycetes</taxon>
        <taxon>Diversisporales</taxon>
        <taxon>Gigasporaceae</taxon>
        <taxon>Cetraspora</taxon>
    </lineage>
</organism>
<name>A0A9N9B700_9GLOM</name>
<comment type="caution">
    <text evidence="1">The sequence shown here is derived from an EMBL/GenBank/DDBJ whole genome shotgun (WGS) entry which is preliminary data.</text>
</comment>
<gene>
    <name evidence="1" type="ORF">CPELLU_LOCUS4856</name>
</gene>
<dbReference type="Proteomes" id="UP000789759">
    <property type="component" value="Unassembled WGS sequence"/>
</dbReference>
<dbReference type="OrthoDB" id="2437997at2759"/>
<reference evidence="1" key="1">
    <citation type="submission" date="2021-06" db="EMBL/GenBank/DDBJ databases">
        <authorList>
            <person name="Kallberg Y."/>
            <person name="Tangrot J."/>
            <person name="Rosling A."/>
        </authorList>
    </citation>
    <scope>NUCLEOTIDE SEQUENCE</scope>
    <source>
        <strain evidence="1">FL966</strain>
    </source>
</reference>
<proteinExistence type="predicted"/>
<protein>
    <submittedName>
        <fullName evidence="1">21564_t:CDS:1</fullName>
    </submittedName>
</protein>
<dbReference type="EMBL" id="CAJVQA010002632">
    <property type="protein sequence ID" value="CAG8553346.1"/>
    <property type="molecule type" value="Genomic_DNA"/>
</dbReference>
<dbReference type="AlphaFoldDB" id="A0A9N9B700"/>
<evidence type="ECO:0000313" key="2">
    <source>
        <dbReference type="Proteomes" id="UP000789759"/>
    </source>
</evidence>
<accession>A0A9N9B700</accession>
<keyword evidence="2" id="KW-1185">Reference proteome</keyword>
<sequence length="155" mass="18710">MKLLKQHDIDQEVIQYDYQSNEESDCIDENDKPMIEAGATFPNWNFFENALKKYELEIGFRAIKFWLELLDDIKFLTQECKLKTKAQCRYIAKKFPNQLLYDHNLYNAICQYKNQMGNQYENDTSDIVKWLIKQQEQEPRWAIYIEFEEVDNNLS</sequence>
<evidence type="ECO:0000313" key="1">
    <source>
        <dbReference type="EMBL" id="CAG8553346.1"/>
    </source>
</evidence>